<dbReference type="Proteomes" id="UP000828251">
    <property type="component" value="Unassembled WGS sequence"/>
</dbReference>
<sequence length="56" mass="6442">MAKVTMGFEHITTTLKFKRYMVSAIRDFLPGYERGATADFELNRQIIVIKAMTTEV</sequence>
<comment type="caution">
    <text evidence="1">The sequence shown here is derived from an EMBL/GenBank/DDBJ whole genome shotgun (WGS) entry which is preliminary data.</text>
</comment>
<dbReference type="AlphaFoldDB" id="A0A9D3WDU3"/>
<accession>A0A9D3WDU3</accession>
<proteinExistence type="predicted"/>
<evidence type="ECO:0000313" key="1">
    <source>
        <dbReference type="EMBL" id="KAH1122289.1"/>
    </source>
</evidence>
<keyword evidence="2" id="KW-1185">Reference proteome</keyword>
<reference evidence="1 2" key="1">
    <citation type="journal article" date="2021" name="Plant Biotechnol. J.">
        <title>Multi-omics assisted identification of the key and species-specific regulatory components of drought-tolerant mechanisms in Gossypium stocksii.</title>
        <authorList>
            <person name="Yu D."/>
            <person name="Ke L."/>
            <person name="Zhang D."/>
            <person name="Wu Y."/>
            <person name="Sun Y."/>
            <person name="Mei J."/>
            <person name="Sun J."/>
            <person name="Sun Y."/>
        </authorList>
    </citation>
    <scope>NUCLEOTIDE SEQUENCE [LARGE SCALE GENOMIC DNA]</scope>
    <source>
        <strain evidence="2">cv. E1</strain>
        <tissue evidence="1">Leaf</tissue>
    </source>
</reference>
<name>A0A9D3WDU3_9ROSI</name>
<dbReference type="EMBL" id="JAIQCV010000002">
    <property type="protein sequence ID" value="KAH1122289.1"/>
    <property type="molecule type" value="Genomic_DNA"/>
</dbReference>
<gene>
    <name evidence="1" type="ORF">J1N35_005449</name>
</gene>
<evidence type="ECO:0000313" key="2">
    <source>
        <dbReference type="Proteomes" id="UP000828251"/>
    </source>
</evidence>
<protein>
    <submittedName>
        <fullName evidence="1">Uncharacterized protein</fullName>
    </submittedName>
</protein>
<organism evidence="1 2">
    <name type="scientific">Gossypium stocksii</name>
    <dbReference type="NCBI Taxonomy" id="47602"/>
    <lineage>
        <taxon>Eukaryota</taxon>
        <taxon>Viridiplantae</taxon>
        <taxon>Streptophyta</taxon>
        <taxon>Embryophyta</taxon>
        <taxon>Tracheophyta</taxon>
        <taxon>Spermatophyta</taxon>
        <taxon>Magnoliopsida</taxon>
        <taxon>eudicotyledons</taxon>
        <taxon>Gunneridae</taxon>
        <taxon>Pentapetalae</taxon>
        <taxon>rosids</taxon>
        <taxon>malvids</taxon>
        <taxon>Malvales</taxon>
        <taxon>Malvaceae</taxon>
        <taxon>Malvoideae</taxon>
        <taxon>Gossypium</taxon>
    </lineage>
</organism>